<dbReference type="EMBL" id="BJCH01000105">
    <property type="protein sequence ID" value="GCL48312.1"/>
    <property type="molecule type" value="Genomic_DNA"/>
</dbReference>
<evidence type="ECO:0000259" key="1">
    <source>
        <dbReference type="Pfam" id="PF12680"/>
    </source>
</evidence>
<dbReference type="InterPro" id="IPR032710">
    <property type="entry name" value="NTF2-like_dom_sf"/>
</dbReference>
<dbReference type="AlphaFoldDB" id="A0A6H9GRC7"/>
<dbReference type="SUPFAM" id="SSF54427">
    <property type="entry name" value="NTF2-like"/>
    <property type="match status" value="1"/>
</dbReference>
<gene>
    <name evidence="2" type="ORF">NIES3787_40280</name>
</gene>
<protein>
    <recommendedName>
        <fullName evidence="1">SnoaL-like domain-containing protein</fullName>
    </recommendedName>
</protein>
<dbReference type="InterPro" id="IPR037401">
    <property type="entry name" value="SnoaL-like"/>
</dbReference>
<sequence length="143" mass="16237">MGLENALVENLTNIQIVQQLYTALGKGDIPTVLSLLAEDVVWEMPHPRDQVPFGGIWKGVEEVKQFFMTTHDCAQFKQVQIQDYIAQEDKVVVIGHNKVMAKPTGKEYENDFVAVWTVQYGKIKEMRDFMDTVQAVTAFQTDA</sequence>
<comment type="caution">
    <text evidence="2">The sequence shown here is derived from an EMBL/GenBank/DDBJ whole genome shotgun (WGS) entry which is preliminary data.</text>
</comment>
<dbReference type="Pfam" id="PF12680">
    <property type="entry name" value="SnoaL_2"/>
    <property type="match status" value="1"/>
</dbReference>
<evidence type="ECO:0000313" key="2">
    <source>
        <dbReference type="EMBL" id="GCL48312.1"/>
    </source>
</evidence>
<dbReference type="PANTHER" id="PTHR41252:SF1">
    <property type="entry name" value="BLR2505 PROTEIN"/>
    <property type="match status" value="1"/>
</dbReference>
<proteinExistence type="predicted"/>
<dbReference type="Gene3D" id="3.10.450.50">
    <property type="match status" value="1"/>
</dbReference>
<dbReference type="PANTHER" id="PTHR41252">
    <property type="entry name" value="BLR2505 PROTEIN"/>
    <property type="match status" value="1"/>
</dbReference>
<feature type="domain" description="SnoaL-like" evidence="1">
    <location>
        <begin position="17"/>
        <end position="126"/>
    </location>
</feature>
<organism evidence="2 3">
    <name type="scientific">Microcystis aeruginosa NIES-3787</name>
    <dbReference type="NCBI Taxonomy" id="2517782"/>
    <lineage>
        <taxon>Bacteria</taxon>
        <taxon>Bacillati</taxon>
        <taxon>Cyanobacteriota</taxon>
        <taxon>Cyanophyceae</taxon>
        <taxon>Oscillatoriophycideae</taxon>
        <taxon>Chroococcales</taxon>
        <taxon>Microcystaceae</taxon>
        <taxon>Microcystis</taxon>
    </lineage>
</organism>
<dbReference type="Proteomes" id="UP000438874">
    <property type="component" value="Unassembled WGS sequence"/>
</dbReference>
<evidence type="ECO:0000313" key="3">
    <source>
        <dbReference type="Proteomes" id="UP000438874"/>
    </source>
</evidence>
<reference evidence="2 3" key="1">
    <citation type="submission" date="2019-02" db="EMBL/GenBank/DDBJ databases">
        <title>Draft genome sequence of Arthrospira platensis NIES-3787.</title>
        <authorList>
            <person name="Yamaguchi H."/>
            <person name="Suzuki S."/>
            <person name="Kawachi M."/>
        </authorList>
    </citation>
    <scope>NUCLEOTIDE SEQUENCE [LARGE SCALE GENOMIC DNA]</scope>
    <source>
        <strain evidence="2 3">NIES-3787</strain>
    </source>
</reference>
<accession>A0A6H9GRC7</accession>
<name>A0A6H9GRC7_MICAE</name>
<dbReference type="RefSeq" id="WP_159250683.1">
    <property type="nucleotide sequence ID" value="NZ_BJCH01000105.1"/>
</dbReference>